<dbReference type="InterPro" id="IPR036390">
    <property type="entry name" value="WH_DNA-bd_sf"/>
</dbReference>
<keyword evidence="2 5" id="KW-0238">DNA-binding</keyword>
<dbReference type="PRINTS" id="PR00598">
    <property type="entry name" value="HTHMARR"/>
</dbReference>
<keyword evidence="6" id="KW-1185">Reference proteome</keyword>
<dbReference type="Proteomes" id="UP000568839">
    <property type="component" value="Unassembled WGS sequence"/>
</dbReference>
<evidence type="ECO:0000313" key="6">
    <source>
        <dbReference type="Proteomes" id="UP000568839"/>
    </source>
</evidence>
<dbReference type="Pfam" id="PF12802">
    <property type="entry name" value="MarR_2"/>
    <property type="match status" value="1"/>
</dbReference>
<dbReference type="SMART" id="SM00347">
    <property type="entry name" value="HTH_MARR"/>
    <property type="match status" value="1"/>
</dbReference>
<evidence type="ECO:0000256" key="1">
    <source>
        <dbReference type="ARBA" id="ARBA00023015"/>
    </source>
</evidence>
<dbReference type="SUPFAM" id="SSF46785">
    <property type="entry name" value="Winged helix' DNA-binding domain"/>
    <property type="match status" value="1"/>
</dbReference>
<dbReference type="Gene3D" id="1.10.10.10">
    <property type="entry name" value="Winged helix-like DNA-binding domain superfamily/Winged helix DNA-binding domain"/>
    <property type="match status" value="1"/>
</dbReference>
<dbReference type="PANTHER" id="PTHR42756:SF1">
    <property type="entry name" value="TRANSCRIPTIONAL REPRESSOR OF EMRAB OPERON"/>
    <property type="match status" value="1"/>
</dbReference>
<dbReference type="GO" id="GO:0003700">
    <property type="term" value="F:DNA-binding transcription factor activity"/>
    <property type="evidence" value="ECO:0007669"/>
    <property type="project" value="InterPro"/>
</dbReference>
<dbReference type="EMBL" id="JACHHJ010000005">
    <property type="protein sequence ID" value="MBB6451216.1"/>
    <property type="molecule type" value="Genomic_DNA"/>
</dbReference>
<organism evidence="5 6">
    <name type="scientific">Geomicrobium halophilum</name>
    <dbReference type="NCBI Taxonomy" id="549000"/>
    <lineage>
        <taxon>Bacteria</taxon>
        <taxon>Bacillati</taxon>
        <taxon>Bacillota</taxon>
        <taxon>Bacilli</taxon>
        <taxon>Bacillales</taxon>
        <taxon>Geomicrobium</taxon>
    </lineage>
</organism>
<gene>
    <name evidence="5" type="ORF">HNR44_003210</name>
</gene>
<comment type="caution">
    <text evidence="5">The sequence shown here is derived from an EMBL/GenBank/DDBJ whole genome shotgun (WGS) entry which is preliminary data.</text>
</comment>
<dbReference type="CDD" id="cd00090">
    <property type="entry name" value="HTH_ARSR"/>
    <property type="match status" value="1"/>
</dbReference>
<evidence type="ECO:0000313" key="5">
    <source>
        <dbReference type="EMBL" id="MBB6451216.1"/>
    </source>
</evidence>
<keyword evidence="3" id="KW-0804">Transcription</keyword>
<dbReference type="InterPro" id="IPR000835">
    <property type="entry name" value="HTH_MarR-typ"/>
</dbReference>
<dbReference type="AlphaFoldDB" id="A0A841PVK5"/>
<keyword evidence="1" id="KW-0805">Transcription regulation</keyword>
<name>A0A841PVK5_9BACL</name>
<reference evidence="5 6" key="1">
    <citation type="submission" date="2020-08" db="EMBL/GenBank/DDBJ databases">
        <title>Genomic Encyclopedia of Type Strains, Phase IV (KMG-IV): sequencing the most valuable type-strain genomes for metagenomic binning, comparative biology and taxonomic classification.</title>
        <authorList>
            <person name="Goeker M."/>
        </authorList>
    </citation>
    <scope>NUCLEOTIDE SEQUENCE [LARGE SCALE GENOMIC DNA]</scope>
    <source>
        <strain evidence="5 6">DSM 21769</strain>
    </source>
</reference>
<protein>
    <submittedName>
        <fullName evidence="5">DNA-binding MarR family transcriptional regulator</fullName>
    </submittedName>
</protein>
<dbReference type="RefSeq" id="WP_184405274.1">
    <property type="nucleotide sequence ID" value="NZ_JACHHJ010000005.1"/>
</dbReference>
<dbReference type="GO" id="GO:0003677">
    <property type="term" value="F:DNA binding"/>
    <property type="evidence" value="ECO:0007669"/>
    <property type="project" value="UniProtKB-KW"/>
</dbReference>
<sequence length="149" mass="17477">MPLLSKREKQRGVLLWFRLARFYNLSVKKSNQHLEQFGLTTAQFDILAQVGAHQPITQKGLAKKLLVTKGNVTQLLKKMEERGLVTRRKEWKTKYITLTESGEKYYNESVTKQEHFQASQFKALTDEEQKQLLILLKKLQKQEDVGEWN</sequence>
<proteinExistence type="predicted"/>
<accession>A0A841PVK5</accession>
<evidence type="ECO:0000256" key="2">
    <source>
        <dbReference type="ARBA" id="ARBA00023125"/>
    </source>
</evidence>
<dbReference type="PANTHER" id="PTHR42756">
    <property type="entry name" value="TRANSCRIPTIONAL REGULATOR, MARR"/>
    <property type="match status" value="1"/>
</dbReference>
<dbReference type="InterPro" id="IPR011991">
    <property type="entry name" value="ArsR-like_HTH"/>
</dbReference>
<dbReference type="PROSITE" id="PS50995">
    <property type="entry name" value="HTH_MARR_2"/>
    <property type="match status" value="1"/>
</dbReference>
<evidence type="ECO:0000256" key="3">
    <source>
        <dbReference type="ARBA" id="ARBA00023163"/>
    </source>
</evidence>
<dbReference type="InterPro" id="IPR036388">
    <property type="entry name" value="WH-like_DNA-bd_sf"/>
</dbReference>
<feature type="domain" description="HTH marR-type" evidence="4">
    <location>
        <begin position="1"/>
        <end position="141"/>
    </location>
</feature>
<evidence type="ECO:0000259" key="4">
    <source>
        <dbReference type="PROSITE" id="PS50995"/>
    </source>
</evidence>